<comment type="caution">
    <text evidence="3">The sequence shown here is derived from an EMBL/GenBank/DDBJ whole genome shotgun (WGS) entry which is preliminary data.</text>
</comment>
<gene>
    <name evidence="3" type="ORF">BpHYR1_024653</name>
</gene>
<feature type="domain" description="Thioredoxin" evidence="2">
    <location>
        <begin position="1"/>
        <end position="111"/>
    </location>
</feature>
<dbReference type="PANTHER" id="PTHR10438">
    <property type="entry name" value="THIOREDOXIN"/>
    <property type="match status" value="1"/>
</dbReference>
<keyword evidence="4" id="KW-1185">Reference proteome</keyword>
<evidence type="ECO:0000259" key="2">
    <source>
        <dbReference type="PROSITE" id="PS51352"/>
    </source>
</evidence>
<dbReference type="EMBL" id="REGN01004502">
    <property type="protein sequence ID" value="RNA17202.1"/>
    <property type="molecule type" value="Genomic_DNA"/>
</dbReference>
<dbReference type="Proteomes" id="UP000276133">
    <property type="component" value="Unassembled WGS sequence"/>
</dbReference>
<protein>
    <submittedName>
        <fullName evidence="3">Thioredoxin domain-containing 2</fullName>
    </submittedName>
</protein>
<dbReference type="OrthoDB" id="10263751at2759"/>
<reference evidence="3 4" key="1">
    <citation type="journal article" date="2018" name="Sci. Rep.">
        <title>Genomic signatures of local adaptation to the degree of environmental predictability in rotifers.</title>
        <authorList>
            <person name="Franch-Gras L."/>
            <person name="Hahn C."/>
            <person name="Garcia-Roger E.M."/>
            <person name="Carmona M.J."/>
            <person name="Serra M."/>
            <person name="Gomez A."/>
        </authorList>
    </citation>
    <scope>NUCLEOTIDE SEQUENCE [LARGE SCALE GENOMIC DNA]</scope>
    <source>
        <strain evidence="3">HYR1</strain>
    </source>
</reference>
<feature type="region of interest" description="Disordered" evidence="1">
    <location>
        <begin position="163"/>
        <end position="206"/>
    </location>
</feature>
<dbReference type="PANTHER" id="PTHR10438:SF463">
    <property type="entry name" value="THIOREDOXIN"/>
    <property type="match status" value="1"/>
</dbReference>
<feature type="compositionally biased region" description="Polar residues" evidence="1">
    <location>
        <begin position="176"/>
        <end position="187"/>
    </location>
</feature>
<feature type="region of interest" description="Disordered" evidence="1">
    <location>
        <begin position="120"/>
        <end position="143"/>
    </location>
</feature>
<proteinExistence type="predicted"/>
<dbReference type="InterPro" id="IPR036249">
    <property type="entry name" value="Thioredoxin-like_sf"/>
</dbReference>
<accession>A0A3M7R0U0</accession>
<feature type="compositionally biased region" description="Polar residues" evidence="1">
    <location>
        <begin position="120"/>
        <end position="131"/>
    </location>
</feature>
<evidence type="ECO:0000313" key="4">
    <source>
        <dbReference type="Proteomes" id="UP000276133"/>
    </source>
</evidence>
<dbReference type="InterPro" id="IPR017937">
    <property type="entry name" value="Thioredoxin_CS"/>
</dbReference>
<dbReference type="InterPro" id="IPR013766">
    <property type="entry name" value="Thioredoxin_domain"/>
</dbReference>
<dbReference type="Gene3D" id="3.40.30.10">
    <property type="entry name" value="Glutaredoxin"/>
    <property type="match status" value="3"/>
</dbReference>
<feature type="compositionally biased region" description="Basic and acidic residues" evidence="1">
    <location>
        <begin position="189"/>
        <end position="199"/>
    </location>
</feature>
<dbReference type="AlphaFoldDB" id="A0A3M7R0U0"/>
<name>A0A3M7R0U0_BRAPC</name>
<organism evidence="3 4">
    <name type="scientific">Brachionus plicatilis</name>
    <name type="common">Marine rotifer</name>
    <name type="synonym">Brachionus muelleri</name>
    <dbReference type="NCBI Taxonomy" id="10195"/>
    <lineage>
        <taxon>Eukaryota</taxon>
        <taxon>Metazoa</taxon>
        <taxon>Spiralia</taxon>
        <taxon>Gnathifera</taxon>
        <taxon>Rotifera</taxon>
        <taxon>Eurotatoria</taxon>
        <taxon>Monogononta</taxon>
        <taxon>Pseudotrocha</taxon>
        <taxon>Ploima</taxon>
        <taxon>Brachionidae</taxon>
        <taxon>Brachionus</taxon>
    </lineage>
</organism>
<dbReference type="STRING" id="10195.A0A3M7R0U0"/>
<dbReference type="InterPro" id="IPR050620">
    <property type="entry name" value="Thioredoxin_H-type-like"/>
</dbReference>
<dbReference type="Pfam" id="PF00085">
    <property type="entry name" value="Thioredoxin"/>
    <property type="match status" value="2"/>
</dbReference>
<sequence>MSRNSKSLVKVSNLDEFENMILEGSVIVNISASWCGACRFFESVLTRIAKEYSDIKFLKIDLDEAEETMPDVIEHVCNIPHFDLYHDGIKVGEYSGSKADQLKIVIEQLKSKTINENEVDSSLSFDNSNGAPSGEDEKKDQTHLSQNNNEEFKDYQNLEKINSPEAEEIKNDEFSNDQTESRLNGSDFTKLDSDLEQKNESSNALNKEINKPLEVIPDSKFVVNISDTEQYKELISDGVSLVNIHDPSCPLSIYISTHFNQLADQNPEIKFLKIHVKHVEEKMFPELEHISATPHFDLYKNGKKIEQYCGSDELKLNEAVILLKSLLLSKSDDEGKIAEIPSDDSVTNEKEQKSENMKLINSSEEFKETTLVGASLVHYSADWCRPSLSIQPILENLAIQNTNINKF</sequence>
<dbReference type="PROSITE" id="PS51352">
    <property type="entry name" value="THIOREDOXIN_2"/>
    <property type="match status" value="1"/>
</dbReference>
<dbReference type="CDD" id="cd02947">
    <property type="entry name" value="TRX_family"/>
    <property type="match status" value="2"/>
</dbReference>
<evidence type="ECO:0000313" key="3">
    <source>
        <dbReference type="EMBL" id="RNA17202.1"/>
    </source>
</evidence>
<dbReference type="SUPFAM" id="SSF52833">
    <property type="entry name" value="Thioredoxin-like"/>
    <property type="match status" value="3"/>
</dbReference>
<dbReference type="PROSITE" id="PS00194">
    <property type="entry name" value="THIOREDOXIN_1"/>
    <property type="match status" value="1"/>
</dbReference>
<evidence type="ECO:0000256" key="1">
    <source>
        <dbReference type="SAM" id="MobiDB-lite"/>
    </source>
</evidence>